<dbReference type="EC" id="1.14.19.21" evidence="14"/>
<dbReference type="SUPFAM" id="SSF50022">
    <property type="entry name" value="ISP domain"/>
    <property type="match status" value="1"/>
</dbReference>
<comment type="pathway">
    <text evidence="3">Hormone biosynthesis.</text>
</comment>
<dbReference type="AlphaFoldDB" id="A0A0A8J8N1"/>
<protein>
    <recommendedName>
        <fullName evidence="14">cholesterol 7-desaturase</fullName>
        <ecNumber evidence="14">1.14.19.21</ecNumber>
    </recommendedName>
</protein>
<dbReference type="CDD" id="cd03469">
    <property type="entry name" value="Rieske_RO_Alpha_N"/>
    <property type="match status" value="1"/>
</dbReference>
<dbReference type="Pfam" id="PF00355">
    <property type="entry name" value="Rieske"/>
    <property type="match status" value="1"/>
</dbReference>
<comment type="cofactor">
    <cofactor evidence="1">
        <name>Fe cation</name>
        <dbReference type="ChEBI" id="CHEBI:24875"/>
    </cofactor>
</comment>
<evidence type="ECO:0000256" key="1">
    <source>
        <dbReference type="ARBA" id="ARBA00001962"/>
    </source>
</evidence>
<evidence type="ECO:0000256" key="6">
    <source>
        <dbReference type="ARBA" id="ARBA00022723"/>
    </source>
</evidence>
<keyword evidence="11 17" id="KW-0472">Membrane</keyword>
<comment type="similarity">
    <text evidence="13">Belongs to the cholesterol 7-desaturase family.</text>
</comment>
<dbReference type="SUPFAM" id="SSF55961">
    <property type="entry name" value="Bet v1-like"/>
    <property type="match status" value="1"/>
</dbReference>
<keyword evidence="6" id="KW-0479">Metal-binding</keyword>
<reference evidence="19" key="1">
    <citation type="journal article" date="2014" name="Front. Zool.">
        <title>Roles of ecdysteroids for progression of reproductive cycle in the fresh water crustacean Daphnia magna.</title>
        <authorList>
            <person name="Sumiya E."/>
            <person name="Ogino Y."/>
            <person name="Miyakawa H."/>
            <person name="Hiruta C."/>
            <person name="Toyota K."/>
            <person name="Miyagawa S."/>
            <person name="Iguchi T."/>
        </authorList>
    </citation>
    <scope>NUCLEOTIDE SEQUENCE</scope>
    <source>
        <tissue evidence="19">Whole body</tissue>
    </source>
</reference>
<comment type="subcellular location">
    <subcellularLocation>
        <location evidence="2">Membrane</location>
    </subcellularLocation>
</comment>
<dbReference type="PANTHER" id="PTHR21266">
    <property type="entry name" value="IRON-SULFUR DOMAIN CONTAINING PROTEIN"/>
    <property type="match status" value="1"/>
</dbReference>
<keyword evidence="8" id="KW-0560">Oxidoreductase</keyword>
<evidence type="ECO:0000256" key="7">
    <source>
        <dbReference type="ARBA" id="ARBA00022989"/>
    </source>
</evidence>
<evidence type="ECO:0000256" key="12">
    <source>
        <dbReference type="ARBA" id="ARBA00025712"/>
    </source>
</evidence>
<evidence type="ECO:0000256" key="17">
    <source>
        <dbReference type="SAM" id="Phobius"/>
    </source>
</evidence>
<evidence type="ECO:0000256" key="9">
    <source>
        <dbReference type="ARBA" id="ARBA00023004"/>
    </source>
</evidence>
<dbReference type="EMBL" id="AB839171">
    <property type="protein sequence ID" value="BAQ02388.1"/>
    <property type="molecule type" value="mRNA"/>
</dbReference>
<evidence type="ECO:0000313" key="19">
    <source>
        <dbReference type="EMBL" id="BAQ02388.1"/>
    </source>
</evidence>
<dbReference type="Pfam" id="PF19298">
    <property type="entry name" value="KshA_C"/>
    <property type="match status" value="1"/>
</dbReference>
<evidence type="ECO:0000256" key="4">
    <source>
        <dbReference type="ARBA" id="ARBA00022692"/>
    </source>
</evidence>
<evidence type="ECO:0000256" key="2">
    <source>
        <dbReference type="ARBA" id="ARBA00004370"/>
    </source>
</evidence>
<dbReference type="PROSITE" id="PS51296">
    <property type="entry name" value="RIESKE"/>
    <property type="match status" value="1"/>
</dbReference>
<keyword evidence="10" id="KW-0411">Iron-sulfur</keyword>
<proteinExistence type="evidence at transcript level"/>
<evidence type="ECO:0000256" key="13">
    <source>
        <dbReference type="ARBA" id="ARBA00025729"/>
    </source>
</evidence>
<organism evidence="19">
    <name type="scientific">Daphnia magna</name>
    <dbReference type="NCBI Taxonomy" id="35525"/>
    <lineage>
        <taxon>Eukaryota</taxon>
        <taxon>Metazoa</taxon>
        <taxon>Ecdysozoa</taxon>
        <taxon>Arthropoda</taxon>
        <taxon>Crustacea</taxon>
        <taxon>Branchiopoda</taxon>
        <taxon>Diplostraca</taxon>
        <taxon>Cladocera</taxon>
        <taxon>Anomopoda</taxon>
        <taxon>Daphniidae</taxon>
        <taxon>Daphnia</taxon>
    </lineage>
</organism>
<dbReference type="Gene3D" id="3.90.380.10">
    <property type="entry name" value="Naphthalene 1,2-dioxygenase Alpha Subunit, Chain A, domain 1"/>
    <property type="match status" value="1"/>
</dbReference>
<comment type="catalytic activity">
    <reaction evidence="15">
        <text>cholesterol + NADH + O2 + H(+) = 7-dehydrocholesterol + NAD(+) + 2 H2O</text>
        <dbReference type="Rhea" id="RHEA:51644"/>
        <dbReference type="ChEBI" id="CHEBI:15377"/>
        <dbReference type="ChEBI" id="CHEBI:15378"/>
        <dbReference type="ChEBI" id="CHEBI:15379"/>
        <dbReference type="ChEBI" id="CHEBI:16113"/>
        <dbReference type="ChEBI" id="CHEBI:17759"/>
        <dbReference type="ChEBI" id="CHEBI:57540"/>
        <dbReference type="ChEBI" id="CHEBI:57945"/>
        <dbReference type="EC" id="1.14.19.21"/>
    </reaction>
    <physiologicalReaction direction="left-to-right" evidence="15">
        <dbReference type="Rhea" id="RHEA:51645"/>
    </physiologicalReaction>
</comment>
<dbReference type="GO" id="GO:0016020">
    <property type="term" value="C:membrane"/>
    <property type="evidence" value="ECO:0007669"/>
    <property type="project" value="UniProtKB-SubCell"/>
</dbReference>
<dbReference type="UniPathway" id="UPA01020"/>
<evidence type="ECO:0000256" key="14">
    <source>
        <dbReference type="ARBA" id="ARBA00026095"/>
    </source>
</evidence>
<dbReference type="GO" id="GO:0008203">
    <property type="term" value="P:cholesterol metabolic process"/>
    <property type="evidence" value="ECO:0007669"/>
    <property type="project" value="InterPro"/>
</dbReference>
<dbReference type="InterPro" id="IPR045605">
    <property type="entry name" value="KshA-like_C"/>
</dbReference>
<dbReference type="GO" id="GO:0005737">
    <property type="term" value="C:cytoplasm"/>
    <property type="evidence" value="ECO:0007669"/>
    <property type="project" value="TreeGrafter"/>
</dbReference>
<feature type="transmembrane region" description="Helical" evidence="17">
    <location>
        <begin position="12"/>
        <end position="32"/>
    </location>
</feature>
<evidence type="ECO:0000256" key="16">
    <source>
        <dbReference type="ARBA" id="ARBA00049548"/>
    </source>
</evidence>
<dbReference type="OrthoDB" id="426882at2759"/>
<sequence length="444" mass="50794">MDVFFVFKSEIVGLLVSSAAILLSVTACYFLLKPLNRIRDLCDVGYEEQLRLDNYGQTRRQLANEMRRRKKIGEIPPVYPNGWFVLCESDDLKNRQVRSVDALGEHFAVFRSAEGVAYVLDAYCPHLGAHLGVGSRVVGDCVECPFHGWQFRGADGQCTSIPYTSGKIPKSARVKSWPCDEVNGFIFVWYHAEQENPSWKVPRIPEIVTRKWIYGGRSEYKVNAHIQEIPENGSDVAHLDCLHGPSLLYGSDLNAAQGGKSDNGWAPFLQHHWKVKWEANSEEKHVAISSLHHELRLFGRLPFISVDVEAKQMGPGLVCLSFNTSFGRCLLFETVTPIEPMIQRVLHRLYAPVFMVGPIAKFFVWGEAVMFERDVAVWNSKTFTSKPMLVAEDRAINLYRRWFQQFYSENSPRFTFKENVAHPGNINAYWIGKKRHLTLVMYNW</sequence>
<feature type="domain" description="Rieske" evidence="18">
    <location>
        <begin position="83"/>
        <end position="188"/>
    </location>
</feature>
<gene>
    <name evidence="19" type="primary">Nvd sybtype 1</name>
</gene>
<dbReference type="PANTHER" id="PTHR21266:SF32">
    <property type="entry name" value="CHOLESTEROL 7-DESATURASE NVD"/>
    <property type="match status" value="1"/>
</dbReference>
<dbReference type="InterPro" id="IPR036922">
    <property type="entry name" value="Rieske_2Fe-2S_sf"/>
</dbReference>
<evidence type="ECO:0000259" key="18">
    <source>
        <dbReference type="PROSITE" id="PS51296"/>
    </source>
</evidence>
<dbReference type="GO" id="GO:0046872">
    <property type="term" value="F:metal ion binding"/>
    <property type="evidence" value="ECO:0007669"/>
    <property type="project" value="UniProtKB-KW"/>
</dbReference>
<evidence type="ECO:0000256" key="15">
    <source>
        <dbReference type="ARBA" id="ARBA00047853"/>
    </source>
</evidence>
<keyword evidence="9" id="KW-0408">Iron</keyword>
<evidence type="ECO:0000256" key="3">
    <source>
        <dbReference type="ARBA" id="ARBA00004972"/>
    </source>
</evidence>
<comment type="pathway">
    <text evidence="12">Steroid hormone biosynthesis; dafachronic acid biosynthesis.</text>
</comment>
<name>A0A0A8J8N1_9CRUS</name>
<dbReference type="Gene3D" id="2.102.10.10">
    <property type="entry name" value="Rieske [2Fe-2S] iron-sulphur domain"/>
    <property type="match status" value="1"/>
</dbReference>
<dbReference type="GO" id="GO:0051537">
    <property type="term" value="F:2 iron, 2 sulfur cluster binding"/>
    <property type="evidence" value="ECO:0007669"/>
    <property type="project" value="UniProtKB-KW"/>
</dbReference>
<dbReference type="GO" id="GO:0170056">
    <property type="term" value="F:cholesterol 7-desaturase [NAD(P)H] activity"/>
    <property type="evidence" value="ECO:0007669"/>
    <property type="project" value="UniProtKB-EC"/>
</dbReference>
<evidence type="ECO:0000256" key="11">
    <source>
        <dbReference type="ARBA" id="ARBA00023136"/>
    </source>
</evidence>
<comment type="catalytic activity">
    <reaction evidence="16">
        <text>cholesterol + NADPH + O2 + H(+) = 7-dehydrocholesterol + NADP(+) + 2 H2O</text>
        <dbReference type="Rhea" id="RHEA:45024"/>
        <dbReference type="ChEBI" id="CHEBI:15377"/>
        <dbReference type="ChEBI" id="CHEBI:15378"/>
        <dbReference type="ChEBI" id="CHEBI:15379"/>
        <dbReference type="ChEBI" id="CHEBI:16113"/>
        <dbReference type="ChEBI" id="CHEBI:17759"/>
        <dbReference type="ChEBI" id="CHEBI:57783"/>
        <dbReference type="ChEBI" id="CHEBI:58349"/>
        <dbReference type="EC" id="1.14.19.21"/>
    </reaction>
    <physiologicalReaction direction="left-to-right" evidence="16">
        <dbReference type="Rhea" id="RHEA:45025"/>
    </physiologicalReaction>
</comment>
<accession>A0A0A8J8N1</accession>
<evidence type="ECO:0000256" key="10">
    <source>
        <dbReference type="ARBA" id="ARBA00023014"/>
    </source>
</evidence>
<evidence type="ECO:0000256" key="5">
    <source>
        <dbReference type="ARBA" id="ARBA00022714"/>
    </source>
</evidence>
<dbReference type="InterPro" id="IPR050584">
    <property type="entry name" value="Cholesterol_7-desaturase"/>
</dbReference>
<keyword evidence="7 17" id="KW-1133">Transmembrane helix</keyword>
<dbReference type="InterPro" id="IPR017941">
    <property type="entry name" value="Rieske_2Fe-2S"/>
</dbReference>
<evidence type="ECO:0000256" key="8">
    <source>
        <dbReference type="ARBA" id="ARBA00023002"/>
    </source>
</evidence>
<keyword evidence="5" id="KW-0001">2Fe-2S</keyword>
<keyword evidence="4 17" id="KW-0812">Transmembrane</keyword>